<evidence type="ECO:0000313" key="2">
    <source>
        <dbReference type="Proteomes" id="UP001652661"/>
    </source>
</evidence>
<evidence type="ECO:0008006" key="4">
    <source>
        <dbReference type="Google" id="ProtNLM"/>
    </source>
</evidence>
<keyword evidence="1" id="KW-1133">Transmembrane helix</keyword>
<evidence type="ECO:0000313" key="3">
    <source>
        <dbReference type="RefSeq" id="XP_017024053.2"/>
    </source>
</evidence>
<dbReference type="GeneID" id="108075924"/>
<reference evidence="2" key="1">
    <citation type="submission" date="2025-05" db="UniProtKB">
        <authorList>
            <consortium name="RefSeq"/>
        </authorList>
    </citation>
    <scope>NUCLEOTIDE SEQUENCE [LARGE SCALE GENOMIC DNA]</scope>
    <source>
        <strain evidence="2">14028-0561.14</strain>
    </source>
</reference>
<accession>A0A6P4INI3</accession>
<gene>
    <name evidence="3" type="primary">LOC108075924</name>
</gene>
<keyword evidence="1" id="KW-0812">Transmembrane</keyword>
<evidence type="ECO:0000256" key="1">
    <source>
        <dbReference type="SAM" id="Phobius"/>
    </source>
</evidence>
<keyword evidence="1" id="KW-0472">Membrane</keyword>
<feature type="transmembrane region" description="Helical" evidence="1">
    <location>
        <begin position="179"/>
        <end position="202"/>
    </location>
</feature>
<protein>
    <recommendedName>
        <fullName evidence="4">Protein lifeguard 1</fullName>
    </recommendedName>
</protein>
<dbReference type="RefSeq" id="XP_017024053.2">
    <property type="nucleotide sequence ID" value="XM_017168564.3"/>
</dbReference>
<sequence>MSYRLLSMLSKIVGIILYFIKFQINMDRNNRAIRPWPRRNPDPEQEEPNEINARKLRIFIFKVYLCAAILCLLSAIPWICVSVLKPPVYSDIPVPPFMWLIITFVLLTVLSCAPQTPVTLWLCWGLVLGSLFFITLFGCYFVVLMSVWVVVGAMGISVVLLALLHLYGAKAPMLMLPNMLCTCAVMLVGFITLFVLLMMSLFTNDGRYVLASAIVFFIIVIFLAPFQASFICGRLQQVPYGEVASCANGIYMHFCFLATCLMIFASFTK</sequence>
<dbReference type="OrthoDB" id="7869926at2759"/>
<dbReference type="AlphaFoldDB" id="A0A6P4INI3"/>
<feature type="transmembrane region" description="Helical" evidence="1">
    <location>
        <begin position="149"/>
        <end position="167"/>
    </location>
</feature>
<organism evidence="2 3">
    <name type="scientific">Drosophila kikkawai</name>
    <name type="common">Fruit fly</name>
    <dbReference type="NCBI Taxonomy" id="30033"/>
    <lineage>
        <taxon>Eukaryota</taxon>
        <taxon>Metazoa</taxon>
        <taxon>Ecdysozoa</taxon>
        <taxon>Arthropoda</taxon>
        <taxon>Hexapoda</taxon>
        <taxon>Insecta</taxon>
        <taxon>Pterygota</taxon>
        <taxon>Neoptera</taxon>
        <taxon>Endopterygota</taxon>
        <taxon>Diptera</taxon>
        <taxon>Brachycera</taxon>
        <taxon>Muscomorpha</taxon>
        <taxon>Ephydroidea</taxon>
        <taxon>Drosophilidae</taxon>
        <taxon>Drosophila</taxon>
        <taxon>Sophophora</taxon>
    </lineage>
</organism>
<proteinExistence type="predicted"/>
<reference evidence="3" key="2">
    <citation type="submission" date="2025-08" db="UniProtKB">
        <authorList>
            <consortium name="RefSeq"/>
        </authorList>
    </citation>
    <scope>IDENTIFICATION</scope>
    <source>
        <strain evidence="3">14028-0561.14</strain>
        <tissue evidence="3">Whole fly</tissue>
    </source>
</reference>
<keyword evidence="2" id="KW-1185">Reference proteome</keyword>
<feature type="transmembrane region" description="Helical" evidence="1">
    <location>
        <begin position="208"/>
        <end position="231"/>
    </location>
</feature>
<name>A0A6P4INI3_DROKI</name>
<feature type="transmembrane region" description="Helical" evidence="1">
    <location>
        <begin position="120"/>
        <end position="143"/>
    </location>
</feature>
<feature type="transmembrane region" description="Helical" evidence="1">
    <location>
        <begin position="63"/>
        <end position="84"/>
    </location>
</feature>
<feature type="transmembrane region" description="Helical" evidence="1">
    <location>
        <begin position="96"/>
        <end position="113"/>
    </location>
</feature>
<feature type="transmembrane region" description="Helical" evidence="1">
    <location>
        <begin position="6"/>
        <end position="24"/>
    </location>
</feature>
<feature type="transmembrane region" description="Helical" evidence="1">
    <location>
        <begin position="243"/>
        <end position="267"/>
    </location>
</feature>
<dbReference type="Proteomes" id="UP001652661">
    <property type="component" value="Chromosome 2L"/>
</dbReference>